<evidence type="ECO:0000256" key="2">
    <source>
        <dbReference type="ARBA" id="ARBA00023136"/>
    </source>
</evidence>
<evidence type="ECO:0000313" key="3">
    <source>
        <dbReference type="Proteomes" id="UP000095280"/>
    </source>
</evidence>
<proteinExistence type="predicted"/>
<sequence length="106" mass="11210">MLDLLERLLVHGDLSVGSQLFSLDNETVLSEADEALAYSSAVELCVARICRSLKETGKLEAHLPALLKLLARCAELPLAGNVSGSDGCGSDPLPVRLASDLLSCLF</sequence>
<dbReference type="Proteomes" id="UP000095280">
    <property type="component" value="Unplaced"/>
</dbReference>
<name>A0A1I8J079_9PLAT</name>
<protein>
    <submittedName>
        <fullName evidence="4">WAPL domain-containing protein</fullName>
    </submittedName>
</protein>
<reference evidence="4" key="1">
    <citation type="submission" date="2016-11" db="UniProtKB">
        <authorList>
            <consortium name="WormBaseParasite"/>
        </authorList>
    </citation>
    <scope>IDENTIFICATION</scope>
</reference>
<dbReference type="GO" id="GO:0012505">
    <property type="term" value="C:endomembrane system"/>
    <property type="evidence" value="ECO:0007669"/>
    <property type="project" value="UniProtKB-SubCell"/>
</dbReference>
<dbReference type="GO" id="GO:0009966">
    <property type="term" value="P:regulation of signal transduction"/>
    <property type="evidence" value="ECO:0007669"/>
    <property type="project" value="TreeGrafter"/>
</dbReference>
<keyword evidence="3" id="KW-1185">Reference proteome</keyword>
<comment type="subcellular location">
    <subcellularLocation>
        <location evidence="1">Endomembrane system</location>
        <topology evidence="1">Peripheral membrane protein</topology>
    </subcellularLocation>
</comment>
<keyword evidence="2" id="KW-0472">Membrane</keyword>
<accession>A0A1I8J079</accession>
<dbReference type="GO" id="GO:0005886">
    <property type="term" value="C:plasma membrane"/>
    <property type="evidence" value="ECO:0007669"/>
    <property type="project" value="TreeGrafter"/>
</dbReference>
<evidence type="ECO:0000313" key="4">
    <source>
        <dbReference type="WBParaSite" id="maker-uti_cns_0045388-snap-gene-0.2-mRNA-1"/>
    </source>
</evidence>
<dbReference type="AlphaFoldDB" id="A0A1I8J079"/>
<dbReference type="PANTHER" id="PTHR21630">
    <property type="entry name" value="VEPH-A/MELTED"/>
    <property type="match status" value="1"/>
</dbReference>
<dbReference type="InterPro" id="IPR039888">
    <property type="entry name" value="Melted-like"/>
</dbReference>
<dbReference type="WBParaSite" id="maker-uti_cns_0045388-snap-gene-0.2-mRNA-1">
    <property type="protein sequence ID" value="maker-uti_cns_0045388-snap-gene-0.2-mRNA-1"/>
    <property type="gene ID" value="maker-uti_cns_0045388-snap-gene-0.2"/>
</dbReference>
<dbReference type="GO" id="GO:0010314">
    <property type="term" value="F:phosphatidylinositol-5-phosphate binding"/>
    <property type="evidence" value="ECO:0007669"/>
    <property type="project" value="TreeGrafter"/>
</dbReference>
<evidence type="ECO:0000256" key="1">
    <source>
        <dbReference type="ARBA" id="ARBA00004184"/>
    </source>
</evidence>
<dbReference type="PANTHER" id="PTHR21630:SF10">
    <property type="entry name" value="VENTRICULAR ZONE-EXPRESSED PH DOMAIN-CONTAINING PROTEIN HOMOLOG 1"/>
    <property type="match status" value="1"/>
</dbReference>
<organism evidence="3 4">
    <name type="scientific">Macrostomum lignano</name>
    <dbReference type="NCBI Taxonomy" id="282301"/>
    <lineage>
        <taxon>Eukaryota</taxon>
        <taxon>Metazoa</taxon>
        <taxon>Spiralia</taxon>
        <taxon>Lophotrochozoa</taxon>
        <taxon>Platyhelminthes</taxon>
        <taxon>Rhabditophora</taxon>
        <taxon>Macrostomorpha</taxon>
        <taxon>Macrostomida</taxon>
        <taxon>Macrostomidae</taxon>
        <taxon>Macrostomum</taxon>
    </lineage>
</organism>